<proteinExistence type="predicted"/>
<accession>A0A8H6HGG6</accession>
<keyword evidence="3" id="KW-1185">Reference proteome</keyword>
<evidence type="ECO:0000313" key="3">
    <source>
        <dbReference type="Proteomes" id="UP000521943"/>
    </source>
</evidence>
<comment type="caution">
    <text evidence="2">The sequence shown here is derived from an EMBL/GenBank/DDBJ whole genome shotgun (WGS) entry which is preliminary data.</text>
</comment>
<protein>
    <submittedName>
        <fullName evidence="2">Uncharacterized protein</fullName>
    </submittedName>
</protein>
<feature type="region of interest" description="Disordered" evidence="1">
    <location>
        <begin position="1"/>
        <end position="26"/>
    </location>
</feature>
<gene>
    <name evidence="2" type="ORF">DFP72DRAFT_1076864</name>
</gene>
<name>A0A8H6HGG6_9AGAR</name>
<sequence length="242" mass="27241">MALRRRPLTLHPIHSSTRIAPNSNGNAITDEIMPHTVQEAQPSSSSAPYTDEQLKAFLERNWNTIRDQRRYLVEGTETAVRCAYCKDVVELGADPSKREASWAAHLRLHDTRPNFLDDPHCKLTFGGDSGTLVSCSACQTKIGRATSLWVRERWQKHIETLYHRGNVGEAIPNTATSSDMCRQRFVEDPAAVILDESDMEVGCLLCARKIKLNDPWAWQNWELHSKSRDHQVKAGLGTVPPS</sequence>
<evidence type="ECO:0000256" key="1">
    <source>
        <dbReference type="SAM" id="MobiDB-lite"/>
    </source>
</evidence>
<dbReference type="AlphaFoldDB" id="A0A8H6HGG6"/>
<reference evidence="2 3" key="1">
    <citation type="submission" date="2020-07" db="EMBL/GenBank/DDBJ databases">
        <title>Comparative genomics of pyrophilous fungi reveals a link between fire events and developmental genes.</title>
        <authorList>
            <consortium name="DOE Joint Genome Institute"/>
            <person name="Steindorff A.S."/>
            <person name="Carver A."/>
            <person name="Calhoun S."/>
            <person name="Stillman K."/>
            <person name="Liu H."/>
            <person name="Lipzen A."/>
            <person name="Pangilinan J."/>
            <person name="Labutti K."/>
            <person name="Bruns T.D."/>
            <person name="Grigoriev I.V."/>
        </authorList>
    </citation>
    <scope>NUCLEOTIDE SEQUENCE [LARGE SCALE GENOMIC DNA]</scope>
    <source>
        <strain evidence="2 3">CBS 144469</strain>
    </source>
</reference>
<feature type="compositionally biased region" description="Polar residues" evidence="1">
    <location>
        <begin position="14"/>
        <end position="26"/>
    </location>
</feature>
<evidence type="ECO:0000313" key="2">
    <source>
        <dbReference type="EMBL" id="KAF6745886.1"/>
    </source>
</evidence>
<dbReference type="Proteomes" id="UP000521943">
    <property type="component" value="Unassembled WGS sequence"/>
</dbReference>
<dbReference type="EMBL" id="JACGCI010000098">
    <property type="protein sequence ID" value="KAF6745886.1"/>
    <property type="molecule type" value="Genomic_DNA"/>
</dbReference>
<organism evidence="2 3">
    <name type="scientific">Ephemerocybe angulata</name>
    <dbReference type="NCBI Taxonomy" id="980116"/>
    <lineage>
        <taxon>Eukaryota</taxon>
        <taxon>Fungi</taxon>
        <taxon>Dikarya</taxon>
        <taxon>Basidiomycota</taxon>
        <taxon>Agaricomycotina</taxon>
        <taxon>Agaricomycetes</taxon>
        <taxon>Agaricomycetidae</taxon>
        <taxon>Agaricales</taxon>
        <taxon>Agaricineae</taxon>
        <taxon>Psathyrellaceae</taxon>
        <taxon>Ephemerocybe</taxon>
    </lineage>
</organism>